<name>A0ABP9RY54_9GAMM</name>
<keyword evidence="3" id="KW-1185">Reference proteome</keyword>
<proteinExistence type="predicted"/>
<reference evidence="3" key="1">
    <citation type="journal article" date="2019" name="Int. J. Syst. Evol. Microbiol.">
        <title>The Global Catalogue of Microorganisms (GCM) 10K type strain sequencing project: providing services to taxonomists for standard genome sequencing and annotation.</title>
        <authorList>
            <consortium name="The Broad Institute Genomics Platform"/>
            <consortium name="The Broad Institute Genome Sequencing Center for Infectious Disease"/>
            <person name="Wu L."/>
            <person name="Ma J."/>
        </authorList>
    </citation>
    <scope>NUCLEOTIDE SEQUENCE [LARGE SCALE GENOMIC DNA]</scope>
    <source>
        <strain evidence="3">JCM 18720</strain>
    </source>
</reference>
<keyword evidence="1" id="KW-1133">Transmembrane helix</keyword>
<sequence length="54" mass="5630">MSIKDSSAVLGTIVVGLGLYATLESEALTSWPYVIAAVLFIGLIMMEALGREAG</sequence>
<keyword evidence="1" id="KW-0472">Membrane</keyword>
<protein>
    <submittedName>
        <fullName evidence="2">Uncharacterized protein</fullName>
    </submittedName>
</protein>
<dbReference type="EMBL" id="BAABLF010000005">
    <property type="protein sequence ID" value="GAA5188210.1"/>
    <property type="molecule type" value="Genomic_DNA"/>
</dbReference>
<gene>
    <name evidence="2" type="ORF">GCM10025772_07600</name>
</gene>
<comment type="caution">
    <text evidence="2">The sequence shown here is derived from an EMBL/GenBank/DDBJ whole genome shotgun (WGS) entry which is preliminary data.</text>
</comment>
<evidence type="ECO:0000313" key="2">
    <source>
        <dbReference type="EMBL" id="GAA5188210.1"/>
    </source>
</evidence>
<evidence type="ECO:0000313" key="3">
    <source>
        <dbReference type="Proteomes" id="UP001501600"/>
    </source>
</evidence>
<dbReference type="Proteomes" id="UP001501600">
    <property type="component" value="Unassembled WGS sequence"/>
</dbReference>
<organism evidence="2 3">
    <name type="scientific">Ferrimonas gelatinilytica</name>
    <dbReference type="NCBI Taxonomy" id="1255257"/>
    <lineage>
        <taxon>Bacteria</taxon>
        <taxon>Pseudomonadati</taxon>
        <taxon>Pseudomonadota</taxon>
        <taxon>Gammaproteobacteria</taxon>
        <taxon>Alteromonadales</taxon>
        <taxon>Ferrimonadaceae</taxon>
        <taxon>Ferrimonas</taxon>
    </lineage>
</organism>
<accession>A0ABP9RY54</accession>
<evidence type="ECO:0000256" key="1">
    <source>
        <dbReference type="SAM" id="Phobius"/>
    </source>
</evidence>
<dbReference type="RefSeq" id="WP_345315711.1">
    <property type="nucleotide sequence ID" value="NZ_BAABLF010000005.1"/>
</dbReference>
<feature type="transmembrane region" description="Helical" evidence="1">
    <location>
        <begin position="31"/>
        <end position="50"/>
    </location>
</feature>
<keyword evidence="1" id="KW-0812">Transmembrane</keyword>